<evidence type="ECO:0000256" key="2">
    <source>
        <dbReference type="ARBA" id="ARBA00022840"/>
    </source>
</evidence>
<sequence>MLCQCMGAVPKVAKSIQGCMPSVLHLKLKCVGLATRQEMVNAEMAVSELRAVASSLFGLEAAVLMHKGKALRGDLSLAAAGLAAADAVIFVLPALPHGWPEFLAQAARASPFEWEAALKERRLEATELRLVVELEEDGRDAYHYEALLEHGFVPRFLWAELLGRNTATVRAWRRNPSLVRRSGNWLIRPNPNYFDYEQGVRAPKDLKFGLRGFRLIAWWIHPELQTGSVFFAHGGSGPGDGPCAQRRLLYEEDCPEEDSTFDNECVVRLSEFATYLMTWRDLRPEHLPELRQLQADVMQHLEEIYGVQEHELADYDLQFHTTTAMRSPLFGAERGQYMTLHLQIGVRHCWTLSCMSRHMALGEVIKMLEQGGDARPAHVYCEENSPYPMAPIMYSEKLSLSDLGLGDELPAAYHALDEVKTAEVHREAVLRLCDMSAGTGSTAVVLLGPPGVGKSTLRQMLAQNDAIPGLGDFPLRGGSGLDAVVVDGDLVRQVQPLSPQGTAWIKDQVIAAAIREKKNLLVATVRGEDIITRLVSQGYKVHLMLVFTSSSLASTRRSARADRPAGRRDCRAQAFAEVTRSCFAASLAAKPGGGTIYFVENCSSPRVVSSCALTSQLEIAQSCYSMCHSAGVPVSWSDPCWLDRAELHQRHRVGCLGRNKRLVLVAGPQGAGKTSAWRDARVRRALFGLEDFAVIDGEVFYEAHWGHQVVMATQQRCRSHLDLAADMKRWKVETLKRCCDQGLDIVLPVTGTSPGLDMISYFKDAAGYTVSAVLLFISPKTSMHRAERRHVGTGRPCMDHSTYRITCQFMSSVPELVNGKIRYIDNEDFLWKEVSRELFHNKLCGFLEGCDI</sequence>
<feature type="domain" description="Zeta toxin" evidence="3">
    <location>
        <begin position="659"/>
        <end position="815"/>
    </location>
</feature>
<dbReference type="EMBL" id="CAUJNA010003564">
    <property type="protein sequence ID" value="CAJ1404978.1"/>
    <property type="molecule type" value="Genomic_DNA"/>
</dbReference>
<keyword evidence="5" id="KW-1185">Reference proteome</keyword>
<dbReference type="GO" id="GO:0016301">
    <property type="term" value="F:kinase activity"/>
    <property type="evidence" value="ECO:0007669"/>
    <property type="project" value="InterPro"/>
</dbReference>
<keyword evidence="2" id="KW-0067">ATP-binding</keyword>
<evidence type="ECO:0000313" key="4">
    <source>
        <dbReference type="EMBL" id="CAJ1404978.1"/>
    </source>
</evidence>
<proteinExistence type="predicted"/>
<protein>
    <recommendedName>
        <fullName evidence="3">Zeta toxin domain-containing protein</fullName>
    </recommendedName>
</protein>
<dbReference type="Pfam" id="PF06414">
    <property type="entry name" value="Zeta_toxin"/>
    <property type="match status" value="1"/>
</dbReference>
<reference evidence="4" key="1">
    <citation type="submission" date="2023-08" db="EMBL/GenBank/DDBJ databases">
        <authorList>
            <person name="Chen Y."/>
            <person name="Shah S."/>
            <person name="Dougan E. K."/>
            <person name="Thang M."/>
            <person name="Chan C."/>
        </authorList>
    </citation>
    <scope>NUCLEOTIDE SEQUENCE</scope>
</reference>
<dbReference type="SUPFAM" id="SSF52540">
    <property type="entry name" value="P-loop containing nucleoside triphosphate hydrolases"/>
    <property type="match status" value="1"/>
</dbReference>
<dbReference type="Proteomes" id="UP001178507">
    <property type="component" value="Unassembled WGS sequence"/>
</dbReference>
<comment type="caution">
    <text evidence="4">The sequence shown here is derived from an EMBL/GenBank/DDBJ whole genome shotgun (WGS) entry which is preliminary data.</text>
</comment>
<gene>
    <name evidence="4" type="ORF">EVOR1521_LOCUS27329</name>
</gene>
<dbReference type="InterPro" id="IPR010488">
    <property type="entry name" value="Zeta_toxin_domain"/>
</dbReference>
<dbReference type="GO" id="GO:0005524">
    <property type="term" value="F:ATP binding"/>
    <property type="evidence" value="ECO:0007669"/>
    <property type="project" value="UniProtKB-KW"/>
</dbReference>
<dbReference type="AlphaFoldDB" id="A0AA36NJQ0"/>
<dbReference type="SUPFAM" id="SSF53795">
    <property type="entry name" value="PEP carboxykinase-like"/>
    <property type="match status" value="1"/>
</dbReference>
<dbReference type="Gene3D" id="3.40.50.300">
    <property type="entry name" value="P-loop containing nucleotide triphosphate hydrolases"/>
    <property type="match status" value="2"/>
</dbReference>
<organism evidence="4 5">
    <name type="scientific">Effrenium voratum</name>
    <dbReference type="NCBI Taxonomy" id="2562239"/>
    <lineage>
        <taxon>Eukaryota</taxon>
        <taxon>Sar</taxon>
        <taxon>Alveolata</taxon>
        <taxon>Dinophyceae</taxon>
        <taxon>Suessiales</taxon>
        <taxon>Symbiodiniaceae</taxon>
        <taxon>Effrenium</taxon>
    </lineage>
</organism>
<evidence type="ECO:0000259" key="3">
    <source>
        <dbReference type="Pfam" id="PF06414"/>
    </source>
</evidence>
<accession>A0AA36NJQ0</accession>
<dbReference type="InterPro" id="IPR027417">
    <property type="entry name" value="P-loop_NTPase"/>
</dbReference>
<name>A0AA36NJQ0_9DINO</name>
<evidence type="ECO:0000256" key="1">
    <source>
        <dbReference type="ARBA" id="ARBA00022741"/>
    </source>
</evidence>
<keyword evidence="1" id="KW-0547">Nucleotide-binding</keyword>
<evidence type="ECO:0000313" key="5">
    <source>
        <dbReference type="Proteomes" id="UP001178507"/>
    </source>
</evidence>